<sequence>MIHFKITPDRRLENKNVEHLAQTLCLYTSPLERWNGKGFNRPYFISFETILEKENTQFVLSVPSELESLAKKSLETTWPQSAFEKVADPFIDEPSLTSQLSFSNHYMFAIKVNKSTLGAIPSILETIQTLEDGEKVYIQTIGTPAEKDWYINASEAYERFKKGHMPQKYHFNKKAVANTTIKIAAYTALEIANITTELITGKEMEKIDLNGSQRASILKDGKLSSATLNKTKADAYRTEIRIGIVAAPKRATALMRMVTMAFRELDGENQLIAHNTKPDKTWGKMLQRKVGSLVNKDYYSIPEISRLFLLPTGPFQEKYHIPHIDNLEIEVDKVLTTGGLYLGNVNVKRKQIKVYQAIDNHDILCLPRVVIGGMGSGKTKGYASNFIVEAVRNGFGALAIDPAKGEIYNEVSAVLPPEQIVKIQLGEIPFSLDWNEVERSPKAKNRLANTILGFFNTSNEEAGAQTARYLRAAVMAMRTGKLSEIVRVFEDKEYRNKAISLMKDGLHKITLENFNKESDKRQAQILSPIYNRLDIILGDEYLSECMDSDNGIDLVELMEQKKAIIINVPKSDLGPDSVDLIVNLLTSKLDLAMTLRDEEKQHPFFAVFDEPHQFLKSAKTWKSAAVESRKWRLGYVWLFHSWEQIPKDLSEIIKAAGPHYTIYNSSKKTFKDLLQEISPYTVEDGLKLKRHHAINVLRAGDEIQTPFICHMAPPPSLAK</sequence>
<accession>A0ABU6NCL2</accession>
<gene>
    <name evidence="1" type="ORF">P4447_16145</name>
</gene>
<proteinExistence type="predicted"/>
<comment type="caution">
    <text evidence="1">The sequence shown here is derived from an EMBL/GenBank/DDBJ whole genome shotgun (WGS) entry which is preliminary data.</text>
</comment>
<reference evidence="1 2" key="1">
    <citation type="submission" date="2023-03" db="EMBL/GenBank/DDBJ databases">
        <title>Bacillus Genome Sequencing.</title>
        <authorList>
            <person name="Dunlap C."/>
        </authorList>
    </citation>
    <scope>NUCLEOTIDE SEQUENCE [LARGE SCALE GENOMIC DNA]</scope>
    <source>
        <strain evidence="1 2">B-14544</strain>
    </source>
</reference>
<dbReference type="Proteomes" id="UP001330749">
    <property type="component" value="Unassembled WGS sequence"/>
</dbReference>
<keyword evidence="2" id="KW-1185">Reference proteome</keyword>
<keyword evidence="1" id="KW-0067">ATP-binding</keyword>
<dbReference type="Gene3D" id="3.40.50.300">
    <property type="entry name" value="P-loop containing nucleotide triphosphate hydrolases"/>
    <property type="match status" value="1"/>
</dbReference>
<dbReference type="GO" id="GO:0005524">
    <property type="term" value="F:ATP binding"/>
    <property type="evidence" value="ECO:0007669"/>
    <property type="project" value="UniProtKB-KW"/>
</dbReference>
<evidence type="ECO:0000313" key="2">
    <source>
        <dbReference type="Proteomes" id="UP001330749"/>
    </source>
</evidence>
<evidence type="ECO:0000313" key="1">
    <source>
        <dbReference type="EMBL" id="MED3563957.1"/>
    </source>
</evidence>
<dbReference type="SUPFAM" id="SSF52540">
    <property type="entry name" value="P-loop containing nucleoside triphosphate hydrolases"/>
    <property type="match status" value="1"/>
</dbReference>
<name>A0ABU6NCL2_9BACI</name>
<dbReference type="RefSeq" id="WP_327969061.1">
    <property type="nucleotide sequence ID" value="NZ_JARMQG010000245.1"/>
</dbReference>
<protein>
    <submittedName>
        <fullName evidence="1">ATP-binding protein</fullName>
    </submittedName>
</protein>
<dbReference type="EMBL" id="JARMQG010000245">
    <property type="protein sequence ID" value="MED3563957.1"/>
    <property type="molecule type" value="Genomic_DNA"/>
</dbReference>
<keyword evidence="1" id="KW-0547">Nucleotide-binding</keyword>
<dbReference type="InterPro" id="IPR027417">
    <property type="entry name" value="P-loop_NTPase"/>
</dbReference>
<organism evidence="1 2">
    <name type="scientific">Bacillus xiapuensis</name>
    <dbReference type="NCBI Taxonomy" id="2014075"/>
    <lineage>
        <taxon>Bacteria</taxon>
        <taxon>Bacillati</taxon>
        <taxon>Bacillota</taxon>
        <taxon>Bacilli</taxon>
        <taxon>Bacillales</taxon>
        <taxon>Bacillaceae</taxon>
        <taxon>Bacillus</taxon>
    </lineage>
</organism>